<keyword evidence="1" id="KW-0812">Transmembrane</keyword>
<name>A0AAJ7P988_9ACAR</name>
<feature type="transmembrane region" description="Helical" evidence="1">
    <location>
        <begin position="118"/>
        <end position="144"/>
    </location>
</feature>
<keyword evidence="1" id="KW-1133">Transmembrane helix</keyword>
<dbReference type="Proteomes" id="UP000694867">
    <property type="component" value="Unplaced"/>
</dbReference>
<dbReference type="InterPro" id="IPR036116">
    <property type="entry name" value="FN3_sf"/>
</dbReference>
<dbReference type="SUPFAM" id="SSF49265">
    <property type="entry name" value="Fibronectin type III"/>
    <property type="match status" value="1"/>
</dbReference>
<evidence type="ECO:0000313" key="3">
    <source>
        <dbReference type="RefSeq" id="XP_018494358.1"/>
    </source>
</evidence>
<reference evidence="3" key="1">
    <citation type="submission" date="2025-08" db="UniProtKB">
        <authorList>
            <consortium name="RefSeq"/>
        </authorList>
    </citation>
    <scope>IDENTIFICATION</scope>
</reference>
<evidence type="ECO:0000256" key="1">
    <source>
        <dbReference type="SAM" id="Phobius"/>
    </source>
</evidence>
<dbReference type="RefSeq" id="XP_018494358.1">
    <property type="nucleotide sequence ID" value="XM_018638842.1"/>
</dbReference>
<gene>
    <name evidence="3" type="primary">LOC100902119</name>
</gene>
<proteinExistence type="predicted"/>
<evidence type="ECO:0000313" key="2">
    <source>
        <dbReference type="Proteomes" id="UP000694867"/>
    </source>
</evidence>
<sequence>LTDPPDKAMQDSNFEMVRVPAPPATLTAIPLTTSTVRLQWSPGSTSFAALSFAIERPHRASRRTSEHSTIEDDLKYFTNTTICVRERRRDTEHLLVLESEATCLSNVRGLPPRPMKPLYVAFVELVALSLVVSAIACIFVHFGLEYLKKSLSDSDRRDDGEERPFDDCLKTWLREDEEDKEPDERSRIICANRATSV</sequence>
<protein>
    <submittedName>
        <fullName evidence="3">Uncharacterized protein LOC100902119</fullName>
    </submittedName>
</protein>
<feature type="non-terminal residue" evidence="3">
    <location>
        <position position="1"/>
    </location>
</feature>
<dbReference type="GeneID" id="100902119"/>
<organism evidence="2 3">
    <name type="scientific">Galendromus occidentalis</name>
    <name type="common">western predatory mite</name>
    <dbReference type="NCBI Taxonomy" id="34638"/>
    <lineage>
        <taxon>Eukaryota</taxon>
        <taxon>Metazoa</taxon>
        <taxon>Ecdysozoa</taxon>
        <taxon>Arthropoda</taxon>
        <taxon>Chelicerata</taxon>
        <taxon>Arachnida</taxon>
        <taxon>Acari</taxon>
        <taxon>Parasitiformes</taxon>
        <taxon>Mesostigmata</taxon>
        <taxon>Gamasina</taxon>
        <taxon>Phytoseioidea</taxon>
        <taxon>Phytoseiidae</taxon>
        <taxon>Typhlodrominae</taxon>
        <taxon>Galendromus</taxon>
    </lineage>
</organism>
<accession>A0AAJ7P988</accession>
<keyword evidence="2" id="KW-1185">Reference proteome</keyword>
<dbReference type="AlphaFoldDB" id="A0AAJ7P988"/>
<keyword evidence="1" id="KW-0472">Membrane</keyword>
<dbReference type="KEGG" id="goe:100902119"/>